<feature type="chain" id="PRO_5002061264" description="Secreted protein" evidence="1">
    <location>
        <begin position="22"/>
        <end position="88"/>
    </location>
</feature>
<dbReference type="EMBL" id="GBRH01211216">
    <property type="protein sequence ID" value="JAD86679.1"/>
    <property type="molecule type" value="Transcribed_RNA"/>
</dbReference>
<evidence type="ECO:0000313" key="2">
    <source>
        <dbReference type="EMBL" id="JAD86679.1"/>
    </source>
</evidence>
<keyword evidence="1" id="KW-0732">Signal</keyword>
<name>A0A0A9DDP4_ARUDO</name>
<sequence length="88" mass="9892">MFQSLSLQLFILDSLIGNSSLTFFVSSCFCVAPRNLSTTLNLGQEHMKKNYRCAPTESHYLVPTISLSSVVEPRIICRLLSRHREASS</sequence>
<evidence type="ECO:0000256" key="1">
    <source>
        <dbReference type="SAM" id="SignalP"/>
    </source>
</evidence>
<accession>A0A0A9DDP4</accession>
<reference evidence="2" key="2">
    <citation type="journal article" date="2015" name="Data Brief">
        <title>Shoot transcriptome of the giant reed, Arundo donax.</title>
        <authorList>
            <person name="Barrero R.A."/>
            <person name="Guerrero F.D."/>
            <person name="Moolhuijzen P."/>
            <person name="Goolsby J.A."/>
            <person name="Tidwell J."/>
            <person name="Bellgard S.E."/>
            <person name="Bellgard M.I."/>
        </authorList>
    </citation>
    <scope>NUCLEOTIDE SEQUENCE</scope>
    <source>
        <tissue evidence="2">Shoot tissue taken approximately 20 cm above the soil surface</tissue>
    </source>
</reference>
<feature type="signal peptide" evidence="1">
    <location>
        <begin position="1"/>
        <end position="21"/>
    </location>
</feature>
<proteinExistence type="predicted"/>
<protein>
    <recommendedName>
        <fullName evidence="3">Secreted protein</fullName>
    </recommendedName>
</protein>
<reference evidence="2" key="1">
    <citation type="submission" date="2014-09" db="EMBL/GenBank/DDBJ databases">
        <authorList>
            <person name="Magalhaes I.L.F."/>
            <person name="Oliveira U."/>
            <person name="Santos F.R."/>
            <person name="Vidigal T.H.D.A."/>
            <person name="Brescovit A.D."/>
            <person name="Santos A.J."/>
        </authorList>
    </citation>
    <scope>NUCLEOTIDE SEQUENCE</scope>
    <source>
        <tissue evidence="2">Shoot tissue taken approximately 20 cm above the soil surface</tissue>
    </source>
</reference>
<evidence type="ECO:0008006" key="3">
    <source>
        <dbReference type="Google" id="ProtNLM"/>
    </source>
</evidence>
<organism evidence="2">
    <name type="scientific">Arundo donax</name>
    <name type="common">Giant reed</name>
    <name type="synonym">Donax arundinaceus</name>
    <dbReference type="NCBI Taxonomy" id="35708"/>
    <lineage>
        <taxon>Eukaryota</taxon>
        <taxon>Viridiplantae</taxon>
        <taxon>Streptophyta</taxon>
        <taxon>Embryophyta</taxon>
        <taxon>Tracheophyta</taxon>
        <taxon>Spermatophyta</taxon>
        <taxon>Magnoliopsida</taxon>
        <taxon>Liliopsida</taxon>
        <taxon>Poales</taxon>
        <taxon>Poaceae</taxon>
        <taxon>PACMAD clade</taxon>
        <taxon>Arundinoideae</taxon>
        <taxon>Arundineae</taxon>
        <taxon>Arundo</taxon>
    </lineage>
</organism>
<dbReference type="AlphaFoldDB" id="A0A0A9DDP4"/>